<proteinExistence type="predicted"/>
<name>A0A507DMP4_9FUNG</name>
<dbReference type="Proteomes" id="UP000318582">
    <property type="component" value="Unassembled WGS sequence"/>
</dbReference>
<dbReference type="AlphaFoldDB" id="A0A507DMP4"/>
<evidence type="ECO:0000256" key="2">
    <source>
        <dbReference type="SAM" id="MobiDB-lite"/>
    </source>
</evidence>
<evidence type="ECO:0000313" key="4">
    <source>
        <dbReference type="Proteomes" id="UP000318582"/>
    </source>
</evidence>
<dbReference type="SUPFAM" id="SSF48403">
    <property type="entry name" value="Ankyrin repeat"/>
    <property type="match status" value="1"/>
</dbReference>
<reference evidence="3 4" key="1">
    <citation type="journal article" date="2019" name="Sci. Rep.">
        <title>Comparative genomics of chytrid fungi reveal insights into the obligate biotrophic and pathogenic lifestyle of Synchytrium endobioticum.</title>
        <authorList>
            <person name="van de Vossenberg B.T.L.H."/>
            <person name="Warris S."/>
            <person name="Nguyen H.D.T."/>
            <person name="van Gent-Pelzer M.P.E."/>
            <person name="Joly D.L."/>
            <person name="van de Geest H.C."/>
            <person name="Bonants P.J.M."/>
            <person name="Smith D.S."/>
            <person name="Levesque C.A."/>
            <person name="van der Lee T.A.J."/>
        </authorList>
    </citation>
    <scope>NUCLEOTIDE SEQUENCE [LARGE SCALE GENOMIC DNA]</scope>
    <source>
        <strain evidence="3 4">CBS 809.83</strain>
    </source>
</reference>
<dbReference type="STRING" id="109895.A0A507DMP4"/>
<dbReference type="SMART" id="SM00248">
    <property type="entry name" value="ANK"/>
    <property type="match status" value="2"/>
</dbReference>
<comment type="caution">
    <text evidence="3">The sequence shown here is derived from an EMBL/GenBank/DDBJ whole genome shotgun (WGS) entry which is preliminary data.</text>
</comment>
<feature type="repeat" description="ANK" evidence="1">
    <location>
        <begin position="249"/>
        <end position="275"/>
    </location>
</feature>
<feature type="compositionally biased region" description="Polar residues" evidence="2">
    <location>
        <begin position="46"/>
        <end position="77"/>
    </location>
</feature>
<accession>A0A507DMP4</accession>
<sequence>MSDDASPDNKREGSRTKKFAKGFLTQRLRSLSSPPVPLKLDLGSLDASTGSRPSSGDSNKSLTSSIPESPTAESPNPFQRGRRGSMGSVSMKRSASGPPSWGGRREPPQSNAVTLLGEFKQMDLNPQRQRQVLVALERKRLAAEQKEKADKRKVSVGVREKLKNALFAKGNLREANKIFLLAMANAMEPVCTIMMDKGFPADVNAPVIKSEDSLFTAPSYFMLCVGLRLHNLVFHMIQHHRVKVNADWYGVTALHVAASKGSLTVVNMLLEQGANPRQGIPVANFRLLRKLKNAQPKDKTAAIINFSRLSTAQRSPTNSINGPSTPPPAAEHVNAIDIALILQDQEMVNVLLARMKPSKLSASSLHLLQQADMELGKMSVGSAGVGSQPIWQPLEF</sequence>
<protein>
    <submittedName>
        <fullName evidence="3">Uncharacterized protein</fullName>
    </submittedName>
</protein>
<dbReference type="Pfam" id="PF12796">
    <property type="entry name" value="Ank_2"/>
    <property type="match status" value="1"/>
</dbReference>
<gene>
    <name evidence="3" type="ORF">PhCBS80983_g06432</name>
</gene>
<evidence type="ECO:0000256" key="1">
    <source>
        <dbReference type="PROSITE-ProRule" id="PRU00023"/>
    </source>
</evidence>
<keyword evidence="4" id="KW-1185">Reference proteome</keyword>
<dbReference type="PROSITE" id="PS50297">
    <property type="entry name" value="ANK_REP_REGION"/>
    <property type="match status" value="1"/>
</dbReference>
<feature type="region of interest" description="Disordered" evidence="2">
    <location>
        <begin position="1"/>
        <end position="110"/>
    </location>
</feature>
<dbReference type="PROSITE" id="PS50088">
    <property type="entry name" value="ANK_REPEAT"/>
    <property type="match status" value="1"/>
</dbReference>
<dbReference type="InterPro" id="IPR036770">
    <property type="entry name" value="Ankyrin_rpt-contain_sf"/>
</dbReference>
<dbReference type="Gene3D" id="1.25.40.20">
    <property type="entry name" value="Ankyrin repeat-containing domain"/>
    <property type="match status" value="1"/>
</dbReference>
<organism evidence="3 4">
    <name type="scientific">Powellomyces hirtus</name>
    <dbReference type="NCBI Taxonomy" id="109895"/>
    <lineage>
        <taxon>Eukaryota</taxon>
        <taxon>Fungi</taxon>
        <taxon>Fungi incertae sedis</taxon>
        <taxon>Chytridiomycota</taxon>
        <taxon>Chytridiomycota incertae sedis</taxon>
        <taxon>Chytridiomycetes</taxon>
        <taxon>Spizellomycetales</taxon>
        <taxon>Powellomycetaceae</taxon>
        <taxon>Powellomyces</taxon>
    </lineage>
</organism>
<dbReference type="InterPro" id="IPR002110">
    <property type="entry name" value="Ankyrin_rpt"/>
</dbReference>
<dbReference type="EMBL" id="QEAQ01000294">
    <property type="protein sequence ID" value="TPX52863.1"/>
    <property type="molecule type" value="Genomic_DNA"/>
</dbReference>
<evidence type="ECO:0000313" key="3">
    <source>
        <dbReference type="EMBL" id="TPX52863.1"/>
    </source>
</evidence>
<keyword evidence="1" id="KW-0040">ANK repeat</keyword>